<dbReference type="InParanoid" id="A7T1P4"/>
<feature type="non-terminal residue" evidence="9">
    <location>
        <position position="1"/>
    </location>
</feature>
<comment type="cofactor">
    <cofactor evidence="7">
        <name>heme</name>
        <dbReference type="ChEBI" id="CHEBI:30413"/>
    </cofactor>
</comment>
<sequence length="77" mass="8598">KQSRNPYAYLPFSAGPRNCIGMRFSLMEIKLALTRILKKYSFVVTKDTQTPPTLRADAVLNCGGSMILGVRFREMAG</sequence>
<proteinExistence type="inferred from homology"/>
<gene>
    <name evidence="9" type="ORF">NEMVEDRAFT_v1g142051</name>
</gene>
<evidence type="ECO:0000256" key="2">
    <source>
        <dbReference type="ARBA" id="ARBA00022617"/>
    </source>
</evidence>
<dbReference type="PRINTS" id="PR00463">
    <property type="entry name" value="EP450I"/>
</dbReference>
<dbReference type="SUPFAM" id="SSF48264">
    <property type="entry name" value="Cytochrome P450"/>
    <property type="match status" value="1"/>
</dbReference>
<feature type="binding site" description="axial binding residue" evidence="7">
    <location>
        <position position="19"/>
    </location>
    <ligand>
        <name>heme</name>
        <dbReference type="ChEBI" id="CHEBI:30413"/>
    </ligand>
    <ligandPart>
        <name>Fe</name>
        <dbReference type="ChEBI" id="CHEBI:18248"/>
    </ligandPart>
</feature>
<keyword evidence="10" id="KW-1185">Reference proteome</keyword>
<evidence type="ECO:0000256" key="5">
    <source>
        <dbReference type="ARBA" id="ARBA00023004"/>
    </source>
</evidence>
<dbReference type="InterPro" id="IPR036396">
    <property type="entry name" value="Cyt_P450_sf"/>
</dbReference>
<evidence type="ECO:0000313" key="9">
    <source>
        <dbReference type="EMBL" id="EDO30128.1"/>
    </source>
</evidence>
<evidence type="ECO:0000256" key="7">
    <source>
        <dbReference type="PIRSR" id="PIRSR602401-1"/>
    </source>
</evidence>
<dbReference type="EMBL" id="DS470141">
    <property type="protein sequence ID" value="EDO30128.1"/>
    <property type="molecule type" value="Genomic_DNA"/>
</dbReference>
<protein>
    <recommendedName>
        <fullName evidence="11">Cytochrome P450</fullName>
    </recommendedName>
</protein>
<dbReference type="Proteomes" id="UP000001593">
    <property type="component" value="Unassembled WGS sequence"/>
</dbReference>
<reference evidence="9 10" key="1">
    <citation type="journal article" date="2007" name="Science">
        <title>Sea anemone genome reveals ancestral eumetazoan gene repertoire and genomic organization.</title>
        <authorList>
            <person name="Putnam N.H."/>
            <person name="Srivastava M."/>
            <person name="Hellsten U."/>
            <person name="Dirks B."/>
            <person name="Chapman J."/>
            <person name="Salamov A."/>
            <person name="Terry A."/>
            <person name="Shapiro H."/>
            <person name="Lindquist E."/>
            <person name="Kapitonov V.V."/>
            <person name="Jurka J."/>
            <person name="Genikhovich G."/>
            <person name="Grigoriev I.V."/>
            <person name="Lucas S.M."/>
            <person name="Steele R.E."/>
            <person name="Finnerty J.R."/>
            <person name="Technau U."/>
            <person name="Martindale M.Q."/>
            <person name="Rokhsar D.S."/>
        </authorList>
    </citation>
    <scope>NUCLEOTIDE SEQUENCE [LARGE SCALE GENOMIC DNA]</scope>
    <source>
        <strain evidence="10">CH2 X CH6</strain>
    </source>
</reference>
<keyword evidence="2 7" id="KW-0349">Heme</keyword>
<dbReference type="GO" id="GO:0005506">
    <property type="term" value="F:iron ion binding"/>
    <property type="evidence" value="ECO:0007669"/>
    <property type="project" value="InterPro"/>
</dbReference>
<dbReference type="AlphaFoldDB" id="A7T1P4"/>
<evidence type="ECO:0000256" key="3">
    <source>
        <dbReference type="ARBA" id="ARBA00022723"/>
    </source>
</evidence>
<dbReference type="HOGENOM" id="CLU_001570_5_7_1"/>
<dbReference type="GO" id="GO:0020037">
    <property type="term" value="F:heme binding"/>
    <property type="evidence" value="ECO:0007669"/>
    <property type="project" value="InterPro"/>
</dbReference>
<evidence type="ECO:0000256" key="6">
    <source>
        <dbReference type="ARBA" id="ARBA00043906"/>
    </source>
</evidence>
<dbReference type="PROSITE" id="PS00086">
    <property type="entry name" value="CYTOCHROME_P450"/>
    <property type="match status" value="1"/>
</dbReference>
<comment type="similarity">
    <text evidence="1 8">Belongs to the cytochrome P450 family.</text>
</comment>
<dbReference type="STRING" id="45351.A7T1P4"/>
<dbReference type="OMA" id="CGGSMIL"/>
<dbReference type="PhylomeDB" id="A7T1P4"/>
<keyword evidence="3 7" id="KW-0479">Metal-binding</keyword>
<organism evidence="9 10">
    <name type="scientific">Nematostella vectensis</name>
    <name type="common">Starlet sea anemone</name>
    <dbReference type="NCBI Taxonomy" id="45351"/>
    <lineage>
        <taxon>Eukaryota</taxon>
        <taxon>Metazoa</taxon>
        <taxon>Cnidaria</taxon>
        <taxon>Anthozoa</taxon>
        <taxon>Hexacorallia</taxon>
        <taxon>Actiniaria</taxon>
        <taxon>Edwardsiidae</taxon>
        <taxon>Nematostella</taxon>
    </lineage>
</organism>
<dbReference type="GO" id="GO:0004497">
    <property type="term" value="F:monooxygenase activity"/>
    <property type="evidence" value="ECO:0007669"/>
    <property type="project" value="UniProtKB-KW"/>
</dbReference>
<evidence type="ECO:0000313" key="10">
    <source>
        <dbReference type="Proteomes" id="UP000001593"/>
    </source>
</evidence>
<dbReference type="eggNOG" id="KOG0158">
    <property type="taxonomic scope" value="Eukaryota"/>
</dbReference>
<dbReference type="Pfam" id="PF00067">
    <property type="entry name" value="p450"/>
    <property type="match status" value="1"/>
</dbReference>
<dbReference type="PANTHER" id="PTHR24302:SF15">
    <property type="entry name" value="FATTY-ACID PEROXYGENASE"/>
    <property type="match status" value="1"/>
</dbReference>
<dbReference type="GO" id="GO:0016705">
    <property type="term" value="F:oxidoreductase activity, acting on paired donors, with incorporation or reduction of molecular oxygen"/>
    <property type="evidence" value="ECO:0007669"/>
    <property type="project" value="InterPro"/>
</dbReference>
<evidence type="ECO:0000256" key="4">
    <source>
        <dbReference type="ARBA" id="ARBA00023002"/>
    </source>
</evidence>
<comment type="function">
    <text evidence="6">Cytochromes P450 are a group of heme-thiolate monooxygenases. They oxidize a variety of structurally unrelated compounds, including steroids, fatty acids, and xenobiotics.</text>
</comment>
<keyword evidence="8" id="KW-0503">Monooxygenase</keyword>
<accession>A7T1P4</accession>
<evidence type="ECO:0000256" key="1">
    <source>
        <dbReference type="ARBA" id="ARBA00010617"/>
    </source>
</evidence>
<dbReference type="InterPro" id="IPR050705">
    <property type="entry name" value="Cytochrome_P450_3A"/>
</dbReference>
<dbReference type="PANTHER" id="PTHR24302">
    <property type="entry name" value="CYTOCHROME P450 FAMILY 3"/>
    <property type="match status" value="1"/>
</dbReference>
<keyword evidence="4 8" id="KW-0560">Oxidoreductase</keyword>
<keyword evidence="5 7" id="KW-0408">Iron</keyword>
<dbReference type="InterPro" id="IPR017972">
    <property type="entry name" value="Cyt_P450_CS"/>
</dbReference>
<dbReference type="InterPro" id="IPR001128">
    <property type="entry name" value="Cyt_P450"/>
</dbReference>
<dbReference type="Gene3D" id="1.10.630.10">
    <property type="entry name" value="Cytochrome P450"/>
    <property type="match status" value="1"/>
</dbReference>
<evidence type="ECO:0000256" key="8">
    <source>
        <dbReference type="RuleBase" id="RU000461"/>
    </source>
</evidence>
<dbReference type="InterPro" id="IPR002401">
    <property type="entry name" value="Cyt_P450_E_grp-I"/>
</dbReference>
<name>A7T1P4_NEMVE</name>
<evidence type="ECO:0008006" key="11">
    <source>
        <dbReference type="Google" id="ProtNLM"/>
    </source>
</evidence>